<dbReference type="InterPro" id="IPR036770">
    <property type="entry name" value="Ankyrin_rpt-contain_sf"/>
</dbReference>
<dbReference type="VEuPathDB" id="TrichDB:TVAGG3_0042390"/>
<gene>
    <name evidence="1" type="ORF">TVAG_247990</name>
</gene>
<evidence type="ECO:0000313" key="1">
    <source>
        <dbReference type="EMBL" id="EAX92518.1"/>
    </source>
</evidence>
<dbReference type="Proteomes" id="UP000001542">
    <property type="component" value="Unassembled WGS sequence"/>
</dbReference>
<dbReference type="SUPFAM" id="SSF48403">
    <property type="entry name" value="Ankyrin repeat"/>
    <property type="match status" value="1"/>
</dbReference>
<proteinExistence type="predicted"/>
<dbReference type="VEuPathDB" id="TrichDB:TVAG_247990"/>
<keyword evidence="2" id="KW-1185">Reference proteome</keyword>
<dbReference type="AlphaFoldDB" id="A2FRF4"/>
<dbReference type="EMBL" id="DS113963">
    <property type="protein sequence ID" value="EAX92518.1"/>
    <property type="molecule type" value="Genomic_DNA"/>
</dbReference>
<dbReference type="RefSeq" id="XP_001305448.1">
    <property type="nucleotide sequence ID" value="XM_001305447.1"/>
</dbReference>
<evidence type="ECO:0000313" key="2">
    <source>
        <dbReference type="Proteomes" id="UP000001542"/>
    </source>
</evidence>
<protein>
    <submittedName>
        <fullName evidence="1">Uncharacterized protein</fullName>
    </submittedName>
</protein>
<dbReference type="InParanoid" id="A2FRF4"/>
<dbReference type="Gene3D" id="1.25.40.20">
    <property type="entry name" value="Ankyrin repeat-containing domain"/>
    <property type="match status" value="1"/>
</dbReference>
<reference evidence="1" key="1">
    <citation type="submission" date="2006-10" db="EMBL/GenBank/DDBJ databases">
        <authorList>
            <person name="Amadeo P."/>
            <person name="Zhao Q."/>
            <person name="Wortman J."/>
            <person name="Fraser-Liggett C."/>
            <person name="Carlton J."/>
        </authorList>
    </citation>
    <scope>NUCLEOTIDE SEQUENCE</scope>
    <source>
        <strain evidence="1">G3</strain>
    </source>
</reference>
<accession>A2FRF4</accession>
<name>A2FRF4_TRIV3</name>
<reference evidence="1" key="2">
    <citation type="journal article" date="2007" name="Science">
        <title>Draft genome sequence of the sexually transmitted pathogen Trichomonas vaginalis.</title>
        <authorList>
            <person name="Carlton J.M."/>
            <person name="Hirt R.P."/>
            <person name="Silva J.C."/>
            <person name="Delcher A.L."/>
            <person name="Schatz M."/>
            <person name="Zhao Q."/>
            <person name="Wortman J.R."/>
            <person name="Bidwell S.L."/>
            <person name="Alsmark U.C.M."/>
            <person name="Besteiro S."/>
            <person name="Sicheritz-Ponten T."/>
            <person name="Noel C.J."/>
            <person name="Dacks J.B."/>
            <person name="Foster P.G."/>
            <person name="Simillion C."/>
            <person name="Van de Peer Y."/>
            <person name="Miranda-Saavedra D."/>
            <person name="Barton G.J."/>
            <person name="Westrop G.D."/>
            <person name="Mueller S."/>
            <person name="Dessi D."/>
            <person name="Fiori P.L."/>
            <person name="Ren Q."/>
            <person name="Paulsen I."/>
            <person name="Zhang H."/>
            <person name="Bastida-Corcuera F.D."/>
            <person name="Simoes-Barbosa A."/>
            <person name="Brown M.T."/>
            <person name="Hayes R.D."/>
            <person name="Mukherjee M."/>
            <person name="Okumura C.Y."/>
            <person name="Schneider R."/>
            <person name="Smith A.J."/>
            <person name="Vanacova S."/>
            <person name="Villalvazo M."/>
            <person name="Haas B.J."/>
            <person name="Pertea M."/>
            <person name="Feldblyum T.V."/>
            <person name="Utterback T.R."/>
            <person name="Shu C.L."/>
            <person name="Osoegawa K."/>
            <person name="de Jong P.J."/>
            <person name="Hrdy I."/>
            <person name="Horvathova L."/>
            <person name="Zubacova Z."/>
            <person name="Dolezal P."/>
            <person name="Malik S.B."/>
            <person name="Logsdon J.M. Jr."/>
            <person name="Henze K."/>
            <person name="Gupta A."/>
            <person name="Wang C.C."/>
            <person name="Dunne R.L."/>
            <person name="Upcroft J.A."/>
            <person name="Upcroft P."/>
            <person name="White O."/>
            <person name="Salzberg S.L."/>
            <person name="Tang P."/>
            <person name="Chiu C.-H."/>
            <person name="Lee Y.-S."/>
            <person name="Embley T.M."/>
            <person name="Coombs G.H."/>
            <person name="Mottram J.C."/>
            <person name="Tachezy J."/>
            <person name="Fraser-Liggett C.M."/>
            <person name="Johnson P.J."/>
        </authorList>
    </citation>
    <scope>NUCLEOTIDE SEQUENCE [LARGE SCALE GENOMIC DNA]</scope>
    <source>
        <strain evidence="1">G3</strain>
    </source>
</reference>
<dbReference type="KEGG" id="tva:4750230"/>
<dbReference type="SMR" id="A2FRF4"/>
<sequence length="983" mass="116178">MGGNKEIFRICQSINIDFSQILQFAYAFRNDELYDYLSDFYPDNKVKGLTGTIRCILFASQFPQEADISQFLVNCAVDGYNSIFNHITNIKILFGVINSIYDDNVIHKILENNTIPNLIQYIRNINLLLQIVKTEKFYYALINDPESIKFSYAFRGHKSQLVNAIKESLDEDRYVKLNEIAAKNEILLIFDPDFAFQFLSSGKFTDQSTLNFLVDNIDISKIDTVDKLINIFFYYQKWSVFYEIMKNEISDETKLKLMDLFYPENTKKGDFDRSSQQLHKICEFFFASPNVRKMAKLLHILYFAFIFNSSTVYPIYFEDCLKEQNIPLAKRSKLLENIIKSNVFQNTTIVDETIDSFTYIPELSLFYETKELNKEQFLRLSQLAFSNSPHYKFLSDEKYMKYYDFDQMPISFFRNYGTFNKEMIDYLVKVGKLESFAHIPGVQKFIDFDQFLNLNLDDKLKYFENHIFEKSESERVEEFFRNRSPFLLPYLIQRKSQVISILNPKIFIDLLDFNRILTDNYSFLMESIYINWPDETIPQNVANYFLMFPHISYKIVSNQIERISIFPISLQILFPLICNLYSSNEIFERMITENKNKYKDFLIDTIDFINLCNALKMSEVIKFVVENYKLDKIAVYYGISRLIVYKDLPTVEYLMKKFNYNYDYVLLNKLTIPQMIDIHIYEKQIKKELPPFDVCSDYNILTPQVRSVLKSINGFHLEEYFVSESLFLKFLNWLDNEKLNVKVASCILLYTIDQRLISKIDLRQTIYKDKTDDEFAAIMKKNYQLIFEALKKQNFDDLQAIDDIINGKSISVENFTPYDQFYLLACMYDNVDAMKQLLSKRNYMDVEINKYMKSPIILSIIDHKFEIFKLLVSNIPDPINAIFRDMTLIYASINYAFQQGFDYLLENNLYNLIPNNYCDPFTNALRLNNPYYALKLEKLIDLEAEKIANPDCISLIKHLHGENVELTNIGRFIRACDNGYVIE</sequence>
<organism evidence="1 2">
    <name type="scientific">Trichomonas vaginalis (strain ATCC PRA-98 / G3)</name>
    <dbReference type="NCBI Taxonomy" id="412133"/>
    <lineage>
        <taxon>Eukaryota</taxon>
        <taxon>Metamonada</taxon>
        <taxon>Parabasalia</taxon>
        <taxon>Trichomonadida</taxon>
        <taxon>Trichomonadidae</taxon>
        <taxon>Trichomonas</taxon>
    </lineage>
</organism>